<dbReference type="InterPro" id="IPR008974">
    <property type="entry name" value="TRAF-like"/>
</dbReference>
<dbReference type="EC" id="3.4.19.12" evidence="3"/>
<dbReference type="InterPro" id="IPR050804">
    <property type="entry name" value="MCC"/>
</dbReference>
<evidence type="ECO:0000256" key="7">
    <source>
        <dbReference type="ARBA" id="ARBA00022807"/>
    </source>
</evidence>
<dbReference type="GO" id="GO:0004843">
    <property type="term" value="F:cysteine-type deubiquitinase activity"/>
    <property type="evidence" value="ECO:0007669"/>
    <property type="project" value="UniProtKB-EC"/>
</dbReference>
<dbReference type="SUPFAM" id="SSF49599">
    <property type="entry name" value="TRAF domain-like"/>
    <property type="match status" value="1"/>
</dbReference>
<dbReference type="Gene3D" id="3.90.70.10">
    <property type="entry name" value="Cysteine proteinases"/>
    <property type="match status" value="1"/>
</dbReference>
<name>A0A2U1PXJ9_ARTAN</name>
<dbReference type="PROSITE" id="PS50144">
    <property type="entry name" value="MATH"/>
    <property type="match status" value="1"/>
</dbReference>
<feature type="domain" description="MATH" evidence="9">
    <location>
        <begin position="49"/>
        <end position="171"/>
    </location>
</feature>
<gene>
    <name evidence="10" type="ORF">CTI12_AA100190</name>
</gene>
<dbReference type="EMBL" id="PKPP01000628">
    <property type="protein sequence ID" value="PWA90491.1"/>
    <property type="molecule type" value="Genomic_DNA"/>
</dbReference>
<dbReference type="Pfam" id="PF14533">
    <property type="entry name" value="USP7_C2"/>
    <property type="match status" value="1"/>
</dbReference>
<dbReference type="InterPro" id="IPR001394">
    <property type="entry name" value="Peptidase_C19_UCH"/>
</dbReference>
<dbReference type="SMART" id="SM00061">
    <property type="entry name" value="MATH"/>
    <property type="match status" value="1"/>
</dbReference>
<comment type="catalytic activity">
    <reaction evidence="1">
        <text>Thiol-dependent hydrolysis of ester, thioester, amide, peptide and isopeptide bonds formed by the C-terminal Gly of ubiquitin (a 76-residue protein attached to proteins as an intracellular targeting signal).</text>
        <dbReference type="EC" id="3.4.19.12"/>
    </reaction>
</comment>
<dbReference type="InterPro" id="IPR024729">
    <property type="entry name" value="USP7_ICP0-binding_dom"/>
</dbReference>
<dbReference type="PANTHER" id="PTHR46236">
    <property type="entry name" value="TRAF-LIKE SUPERFAMILY PROTEIN"/>
    <property type="match status" value="1"/>
</dbReference>
<keyword evidence="7" id="KW-0788">Thiol protease</keyword>
<protein>
    <recommendedName>
        <fullName evidence="3">ubiquitinyl hydrolase 1</fullName>
        <ecNumber evidence="3">3.4.19.12</ecNumber>
    </recommendedName>
</protein>
<dbReference type="PANTHER" id="PTHR46236:SF35">
    <property type="entry name" value="MATH DOMAIN-CONTAINING PROTEIN"/>
    <property type="match status" value="1"/>
</dbReference>
<evidence type="ECO:0000256" key="2">
    <source>
        <dbReference type="ARBA" id="ARBA00009085"/>
    </source>
</evidence>
<dbReference type="Gene3D" id="2.60.210.10">
    <property type="entry name" value="Apoptosis, Tumor Necrosis Factor Receptor Associated Protein 2, Chain A"/>
    <property type="match status" value="1"/>
</dbReference>
<dbReference type="CDD" id="cd00121">
    <property type="entry name" value="MATH"/>
    <property type="match status" value="1"/>
</dbReference>
<dbReference type="GO" id="GO:0006508">
    <property type="term" value="P:proteolysis"/>
    <property type="evidence" value="ECO:0007669"/>
    <property type="project" value="UniProtKB-KW"/>
</dbReference>
<keyword evidence="4 10" id="KW-0645">Protease</keyword>
<dbReference type="OrthoDB" id="289038at2759"/>
<evidence type="ECO:0000256" key="3">
    <source>
        <dbReference type="ARBA" id="ARBA00012759"/>
    </source>
</evidence>
<comment type="similarity">
    <text evidence="2">Belongs to the peptidase C19 family.</text>
</comment>
<evidence type="ECO:0000259" key="9">
    <source>
        <dbReference type="PROSITE" id="PS50144"/>
    </source>
</evidence>
<evidence type="ECO:0000256" key="1">
    <source>
        <dbReference type="ARBA" id="ARBA00000707"/>
    </source>
</evidence>
<evidence type="ECO:0000256" key="8">
    <source>
        <dbReference type="ARBA" id="ARBA00023054"/>
    </source>
</evidence>
<keyword evidence="5" id="KW-0833">Ubl conjugation pathway</keyword>
<dbReference type="AlphaFoldDB" id="A0A2U1PXJ9"/>
<comment type="caution">
    <text evidence="10">The sequence shown here is derived from an EMBL/GenBank/DDBJ whole genome shotgun (WGS) entry which is preliminary data.</text>
</comment>
<reference evidence="10 11" key="1">
    <citation type="journal article" date="2018" name="Mol. Plant">
        <title>The genome of Artemisia annua provides insight into the evolution of Asteraceae family and artemisinin biosynthesis.</title>
        <authorList>
            <person name="Shen Q."/>
            <person name="Zhang L."/>
            <person name="Liao Z."/>
            <person name="Wang S."/>
            <person name="Yan T."/>
            <person name="Shi P."/>
            <person name="Liu M."/>
            <person name="Fu X."/>
            <person name="Pan Q."/>
            <person name="Wang Y."/>
            <person name="Lv Z."/>
            <person name="Lu X."/>
            <person name="Zhang F."/>
            <person name="Jiang W."/>
            <person name="Ma Y."/>
            <person name="Chen M."/>
            <person name="Hao X."/>
            <person name="Li L."/>
            <person name="Tang Y."/>
            <person name="Lv G."/>
            <person name="Zhou Y."/>
            <person name="Sun X."/>
            <person name="Brodelius P.E."/>
            <person name="Rose J.K.C."/>
            <person name="Tang K."/>
        </authorList>
    </citation>
    <scope>NUCLEOTIDE SEQUENCE [LARGE SCALE GENOMIC DNA]</scope>
    <source>
        <strain evidence="11">cv. Huhao1</strain>
        <tissue evidence="10">Leaf</tissue>
    </source>
</reference>
<proteinExistence type="inferred from homology"/>
<sequence length="869" mass="100803">MLLILQVEHEEILVLDSDSAPMEEPQPMEAEPVEAGNAVDAPTVDDPPSVRFTWTIDNLSSLNNNTLYSDVFVSGGHKWQLLIFPRGCHLSLFVAVADWWELPSDWTICANFSLAVVNQNYNKFTVRKETQHEFNSRERDRGFRTFISLKELYDPDGGYLVNNTCIIEADIAVRKAVYHMPTTEALTIPLALQSIFYKLQYGDTSVSTKELTTSFGWGAQESFIQHDVQELNRTLCEKLEEKMKGTVVDDLQLDVKGCRDVYASFDKYVEVERLEGDNKYHAEQHGLQDAEKGVLFTDFPPVLQLHLKRFEYDYMQNAMVKINDRYEFPLQLDLDREDGKYLSPQADRSVRNLYTLHRLKFDDERITKEDMKSAMDEQYGGEDEEDVAKEFGIPVHCQRFWLWSKRRNHTYQPTRPLTLHEEAQSIGNLIHLSNNELELFLEVVEFGQDILPISPPEKTNGEILLFFKLYDPLMEELRYAGRLLVKDTGKPIDILERLNEMAGFAPDEEIELFQVFRVRSSVQCAPVEKELTFLASEVVRFRSLEKPNEDEFSLELSKTYNYDAVVGRLAHHLNLDDPSKIRLTSQSYWPEKPKTEPIKYRGVNRLSDMLNHNTSDILYYEVLDIPLPELEGMKTLDVTFHDATKNEVVTHTIRLPKESTVGDVINDLKTKVELSNKDAELRLLEINFNRISQVFSLDEKIEDISDFCTLRVEEVPEEEKDLGLQDCLVRVQHCDIDSHWTWHKFRIFGEPFLLVIHEGETLAEVKVRIQKKLEVPDEEFSKWKFSHASWSIPTPLKDSDIVSDYFQKKDVYGEDVYGAKEHFLQVEHSNNSKRPYTLNQAIIYCDSMIQKYLCDAVDGRMMVYQIVNI</sequence>
<evidence type="ECO:0000313" key="10">
    <source>
        <dbReference type="EMBL" id="PWA90491.1"/>
    </source>
</evidence>
<dbReference type="InterPro" id="IPR002083">
    <property type="entry name" value="MATH/TRAF_dom"/>
</dbReference>
<dbReference type="SUPFAM" id="SSF54001">
    <property type="entry name" value="Cysteine proteinases"/>
    <property type="match status" value="1"/>
</dbReference>
<organism evidence="10 11">
    <name type="scientific">Artemisia annua</name>
    <name type="common">Sweet wormwood</name>
    <dbReference type="NCBI Taxonomy" id="35608"/>
    <lineage>
        <taxon>Eukaryota</taxon>
        <taxon>Viridiplantae</taxon>
        <taxon>Streptophyta</taxon>
        <taxon>Embryophyta</taxon>
        <taxon>Tracheophyta</taxon>
        <taxon>Spermatophyta</taxon>
        <taxon>Magnoliopsida</taxon>
        <taxon>eudicotyledons</taxon>
        <taxon>Gunneridae</taxon>
        <taxon>Pentapetalae</taxon>
        <taxon>asterids</taxon>
        <taxon>campanulids</taxon>
        <taxon>Asterales</taxon>
        <taxon>Asteraceae</taxon>
        <taxon>Asteroideae</taxon>
        <taxon>Anthemideae</taxon>
        <taxon>Artemisiinae</taxon>
        <taxon>Artemisia</taxon>
    </lineage>
</organism>
<evidence type="ECO:0000256" key="4">
    <source>
        <dbReference type="ARBA" id="ARBA00022670"/>
    </source>
</evidence>
<accession>A0A2U1PXJ9</accession>
<keyword evidence="8" id="KW-0175">Coiled coil</keyword>
<dbReference type="STRING" id="35608.A0A2U1PXJ9"/>
<evidence type="ECO:0000256" key="5">
    <source>
        <dbReference type="ARBA" id="ARBA00022786"/>
    </source>
</evidence>
<keyword evidence="6" id="KW-0378">Hydrolase</keyword>
<dbReference type="InterPro" id="IPR038765">
    <property type="entry name" value="Papain-like_cys_pep_sf"/>
</dbReference>
<dbReference type="Gene3D" id="3.10.20.90">
    <property type="entry name" value="Phosphatidylinositol 3-kinase Catalytic Subunit, Chain A, domain 1"/>
    <property type="match status" value="2"/>
</dbReference>
<dbReference type="InterPro" id="IPR029346">
    <property type="entry name" value="USP_C"/>
</dbReference>
<dbReference type="Pfam" id="PF00443">
    <property type="entry name" value="UCH"/>
    <property type="match status" value="1"/>
</dbReference>
<dbReference type="Pfam" id="PF12436">
    <property type="entry name" value="USP7_ICP0_bdg"/>
    <property type="match status" value="1"/>
</dbReference>
<dbReference type="Pfam" id="PF22486">
    <property type="entry name" value="MATH_2"/>
    <property type="match status" value="1"/>
</dbReference>
<evidence type="ECO:0000256" key="6">
    <source>
        <dbReference type="ARBA" id="ARBA00022801"/>
    </source>
</evidence>
<keyword evidence="11" id="KW-1185">Reference proteome</keyword>
<evidence type="ECO:0000313" key="11">
    <source>
        <dbReference type="Proteomes" id="UP000245207"/>
    </source>
</evidence>
<dbReference type="GO" id="GO:0016579">
    <property type="term" value="P:protein deubiquitination"/>
    <property type="evidence" value="ECO:0007669"/>
    <property type="project" value="InterPro"/>
</dbReference>
<dbReference type="Proteomes" id="UP000245207">
    <property type="component" value="Unassembled WGS sequence"/>
</dbReference>